<dbReference type="EMBL" id="FZOW01000003">
    <property type="protein sequence ID" value="SNS57868.1"/>
    <property type="molecule type" value="Genomic_DNA"/>
</dbReference>
<dbReference type="SMART" id="SM00644">
    <property type="entry name" value="Ami_2"/>
    <property type="match status" value="1"/>
</dbReference>
<dbReference type="Gene3D" id="2.70.70.10">
    <property type="entry name" value="Glucose Permease (Domain IIA)"/>
    <property type="match status" value="1"/>
</dbReference>
<dbReference type="SUPFAM" id="SSF55846">
    <property type="entry name" value="N-acetylmuramoyl-L-alanine amidase-like"/>
    <property type="match status" value="1"/>
</dbReference>
<dbReference type="CDD" id="cd12797">
    <property type="entry name" value="M23_peptidase"/>
    <property type="match status" value="1"/>
</dbReference>
<dbReference type="PANTHER" id="PTHR21666">
    <property type="entry name" value="PEPTIDASE-RELATED"/>
    <property type="match status" value="1"/>
</dbReference>
<accession>A0A239FML8</accession>
<dbReference type="InterPro" id="IPR050570">
    <property type="entry name" value="Cell_wall_metabolism_enzyme"/>
</dbReference>
<evidence type="ECO:0000259" key="1">
    <source>
        <dbReference type="SMART" id="SM00644"/>
    </source>
</evidence>
<dbReference type="RefSeq" id="WP_245865327.1">
    <property type="nucleotide sequence ID" value="NZ_FZOW01000003.1"/>
</dbReference>
<dbReference type="AlphaFoldDB" id="A0A239FML8"/>
<dbReference type="GO" id="GO:0008745">
    <property type="term" value="F:N-acetylmuramoyl-L-alanine amidase activity"/>
    <property type="evidence" value="ECO:0007669"/>
    <property type="project" value="InterPro"/>
</dbReference>
<name>A0A239FML8_9NOCA</name>
<dbReference type="GO" id="GO:0004222">
    <property type="term" value="F:metalloendopeptidase activity"/>
    <property type="evidence" value="ECO:0007669"/>
    <property type="project" value="TreeGrafter"/>
</dbReference>
<dbReference type="Gene3D" id="3.40.80.10">
    <property type="entry name" value="Peptidoglycan recognition protein-like"/>
    <property type="match status" value="1"/>
</dbReference>
<dbReference type="InterPro" id="IPR016047">
    <property type="entry name" value="M23ase_b-sheet_dom"/>
</dbReference>
<dbReference type="Pfam" id="PF01551">
    <property type="entry name" value="Peptidase_M23"/>
    <property type="match status" value="1"/>
</dbReference>
<dbReference type="PANTHER" id="PTHR21666:SF270">
    <property type="entry name" value="MUREIN HYDROLASE ACTIVATOR ENVC"/>
    <property type="match status" value="1"/>
</dbReference>
<reference evidence="3" key="1">
    <citation type="submission" date="2017-06" db="EMBL/GenBank/DDBJ databases">
        <authorList>
            <person name="Varghese N."/>
            <person name="Submissions S."/>
        </authorList>
    </citation>
    <scope>NUCLEOTIDE SEQUENCE [LARGE SCALE GENOMIC DNA]</scope>
    <source>
        <strain evidence="3">JCM 23211</strain>
    </source>
</reference>
<sequence length="318" mass="34619">MTRFWPLARGHKVTDMFGWQDWRQAVHWGVDFGKDGGSGGLPVFASQGGTVQYSGAASGFGSWVVVDHPTGDGSGATVYGHVIPEVKVGERVEAGQRIARINPTKGPGNGNVSPHLHFEWHRYAYVDRRNERDVLDPLPLLAGAAYPGDAPATVPPVQETPVNSLGIPFGKYKGWRGDPTWLAEVIRAAGLPLIEHEGWRNRGHGDFREVLGVLCHHTAGGGKNDWRIVQDGRPDLPGPLAQLVLEKDGTVRLIAVGVCWHAGRGKWPGWETNNANFQTIGVEAVSRGTAPWDWTDVQLRNYKILCAAIMNALGRRAA</sequence>
<dbReference type="InterPro" id="IPR002502">
    <property type="entry name" value="Amidase_domain"/>
</dbReference>
<dbReference type="GO" id="GO:0009253">
    <property type="term" value="P:peptidoglycan catabolic process"/>
    <property type="evidence" value="ECO:0007669"/>
    <property type="project" value="InterPro"/>
</dbReference>
<feature type="domain" description="N-acetylmuramoyl-L-alanine amidase" evidence="1">
    <location>
        <begin position="198"/>
        <end position="318"/>
    </location>
</feature>
<keyword evidence="3" id="KW-1185">Reference proteome</keyword>
<evidence type="ECO:0000313" key="2">
    <source>
        <dbReference type="EMBL" id="SNS57868.1"/>
    </source>
</evidence>
<gene>
    <name evidence="2" type="ORF">SAMN05421642_103363</name>
</gene>
<dbReference type="Proteomes" id="UP000198327">
    <property type="component" value="Unassembled WGS sequence"/>
</dbReference>
<evidence type="ECO:0000313" key="3">
    <source>
        <dbReference type="Proteomes" id="UP000198327"/>
    </source>
</evidence>
<dbReference type="InterPro" id="IPR036505">
    <property type="entry name" value="Amidase/PGRP_sf"/>
</dbReference>
<organism evidence="2 3">
    <name type="scientific">Rhodococcoides kyotonense</name>
    <dbReference type="NCBI Taxonomy" id="398843"/>
    <lineage>
        <taxon>Bacteria</taxon>
        <taxon>Bacillati</taxon>
        <taxon>Actinomycetota</taxon>
        <taxon>Actinomycetes</taxon>
        <taxon>Mycobacteriales</taxon>
        <taxon>Nocardiaceae</taxon>
        <taxon>Rhodococcoides</taxon>
    </lineage>
</organism>
<dbReference type="SUPFAM" id="SSF51261">
    <property type="entry name" value="Duplicated hybrid motif"/>
    <property type="match status" value="1"/>
</dbReference>
<protein>
    <submittedName>
        <fullName evidence="2">N-acetylmuramoyl-L-alanine amidase</fullName>
    </submittedName>
</protein>
<proteinExistence type="predicted"/>
<dbReference type="Pfam" id="PF01510">
    <property type="entry name" value="Amidase_2"/>
    <property type="match status" value="1"/>
</dbReference>
<dbReference type="InterPro" id="IPR011055">
    <property type="entry name" value="Dup_hybrid_motif"/>
</dbReference>